<evidence type="ECO:0000259" key="1">
    <source>
        <dbReference type="Pfam" id="PF09423"/>
    </source>
</evidence>
<dbReference type="CDD" id="cd07389">
    <property type="entry name" value="MPP_PhoD"/>
    <property type="match status" value="1"/>
</dbReference>
<dbReference type="InterPro" id="IPR029052">
    <property type="entry name" value="Metallo-depent_PP-like"/>
</dbReference>
<keyword evidence="4" id="KW-1185">Reference proteome</keyword>
<dbReference type="PANTHER" id="PTHR43606:SF2">
    <property type="entry name" value="ALKALINE PHOSPHATASE FAMILY PROTEIN (AFU_ORTHOLOGUE AFUA_5G03860)"/>
    <property type="match status" value="1"/>
</dbReference>
<dbReference type="Pfam" id="PF16655">
    <property type="entry name" value="PhoD_N"/>
    <property type="match status" value="1"/>
</dbReference>
<dbReference type="InterPro" id="IPR032093">
    <property type="entry name" value="PhoD_N"/>
</dbReference>
<dbReference type="Proteomes" id="UP000245048">
    <property type="component" value="Unassembled WGS sequence"/>
</dbReference>
<dbReference type="SUPFAM" id="SSF56300">
    <property type="entry name" value="Metallo-dependent phosphatases"/>
    <property type="match status" value="1"/>
</dbReference>
<organism evidence="3 4">
    <name type="scientific">Teichococcus aestuarii</name>
    <dbReference type="NCBI Taxonomy" id="568898"/>
    <lineage>
        <taxon>Bacteria</taxon>
        <taxon>Pseudomonadati</taxon>
        <taxon>Pseudomonadota</taxon>
        <taxon>Alphaproteobacteria</taxon>
        <taxon>Acetobacterales</taxon>
        <taxon>Roseomonadaceae</taxon>
        <taxon>Roseomonas</taxon>
    </lineage>
</organism>
<dbReference type="PANTHER" id="PTHR43606">
    <property type="entry name" value="PHOSPHATASE, PUTATIVE (AFU_ORTHOLOGUE AFUA_6G08710)-RELATED"/>
    <property type="match status" value="1"/>
</dbReference>
<evidence type="ECO:0000313" key="3">
    <source>
        <dbReference type="EMBL" id="PWC27190.1"/>
    </source>
</evidence>
<dbReference type="InterPro" id="IPR018946">
    <property type="entry name" value="PhoD-like_MPP"/>
</dbReference>
<gene>
    <name evidence="3" type="ORF">CR165_18950</name>
</gene>
<dbReference type="PROSITE" id="PS51318">
    <property type="entry name" value="TAT"/>
    <property type="match status" value="1"/>
</dbReference>
<dbReference type="AlphaFoldDB" id="A0A2U1UZW2"/>
<reference evidence="4" key="1">
    <citation type="submission" date="2017-10" db="EMBL/GenBank/DDBJ databases">
        <authorList>
            <person name="Toshchakov S.V."/>
            <person name="Goeva M.A."/>
        </authorList>
    </citation>
    <scope>NUCLEOTIDE SEQUENCE [LARGE SCALE GENOMIC DNA]</scope>
    <source>
        <strain evidence="4">JR1/69-1-13</strain>
    </source>
</reference>
<protein>
    <submittedName>
        <fullName evidence="3">Alkaline phosphatase</fullName>
    </submittedName>
</protein>
<dbReference type="OrthoDB" id="327733at2"/>
<dbReference type="Gene3D" id="3.60.21.70">
    <property type="entry name" value="PhoD-like phosphatase"/>
    <property type="match status" value="1"/>
</dbReference>
<dbReference type="Gene3D" id="2.60.40.380">
    <property type="entry name" value="Purple acid phosphatase-like, N-terminal"/>
    <property type="match status" value="1"/>
</dbReference>
<accession>A0A2U1UZW2</accession>
<feature type="domain" description="Phospholipase D N-terminal" evidence="2">
    <location>
        <begin position="62"/>
        <end position="157"/>
    </location>
</feature>
<dbReference type="InterPro" id="IPR052900">
    <property type="entry name" value="Phospholipid_Metab_Enz"/>
</dbReference>
<evidence type="ECO:0000259" key="2">
    <source>
        <dbReference type="Pfam" id="PF16655"/>
    </source>
</evidence>
<dbReference type="Pfam" id="PF09423">
    <property type="entry name" value="PhoD"/>
    <property type="match status" value="1"/>
</dbReference>
<evidence type="ECO:0000313" key="4">
    <source>
        <dbReference type="Proteomes" id="UP000245048"/>
    </source>
</evidence>
<dbReference type="InterPro" id="IPR006311">
    <property type="entry name" value="TAT_signal"/>
</dbReference>
<dbReference type="InterPro" id="IPR038607">
    <property type="entry name" value="PhoD-like_sf"/>
</dbReference>
<dbReference type="EMBL" id="PDOA01000017">
    <property type="protein sequence ID" value="PWC27190.1"/>
    <property type="molecule type" value="Genomic_DNA"/>
</dbReference>
<name>A0A2U1UZW2_9PROT</name>
<feature type="domain" description="PhoD-like phosphatase metallophosphatase" evidence="1">
    <location>
        <begin position="170"/>
        <end position="507"/>
    </location>
</feature>
<proteinExistence type="predicted"/>
<comment type="caution">
    <text evidence="3">The sequence shown here is derived from an EMBL/GenBank/DDBJ whole genome shotgun (WGS) entry which is preliminary data.</text>
</comment>
<sequence length="539" mass="59217">MLRARRLRPRPAMDSTARHILELSRRGLLRGAAGLAALAALQPPAARHAWAQPRFTDDLFTLGVASGEPWPDGVVLWTRLAPEPLAGGGMPRRAVPVSWQVAEEPEMRTIAAEGVALARPELGHAVHVEVSGLRPGRPYWYRFRAGEALSPVGRTRTAPAPGAMPGRLRFAQAGCQHYEHGHFTAWRHIAEEPELDFVFHYGDYIYEGAPRGGQPRRHNSDELYSLDDYRNRYAQYRLDPHLAAAHAAHPFLPSFDDHEVHNDWAGAFSADDGTRHGRPAVPPEIFALRRQAAFQAWYEHMPLRAAQLPRGPEITAWRGFRFGRLLEVSVLDTRSFRTDQPCGDGTVAPCAAWDDPAAQMLGPAQEAWLAGRLRPGRARWSLLAQQVPMLRRAFGGEPPRLSMDKWDGYPAARERLLAGAEAAGLRDLLVLSGDVHSAWAGTLHRDAAEGPALGVEYVATSISSGGDGSEQLGTTPAMLARNPHLRFFNNRRGYTLHEAREGRVESAFVAVAAVTRPGAAREERGRFVVEAGNPALLPG</sequence>